<feature type="transmembrane region" description="Helical" evidence="1">
    <location>
        <begin position="263"/>
        <end position="288"/>
    </location>
</feature>
<protein>
    <submittedName>
        <fullName evidence="2">Low temperature requirement protein A</fullName>
    </submittedName>
</protein>
<accession>A0A437QGC4</accession>
<gene>
    <name evidence="2" type="ORF">EOE67_16345</name>
</gene>
<feature type="transmembrane region" description="Helical" evidence="1">
    <location>
        <begin position="201"/>
        <end position="220"/>
    </location>
</feature>
<evidence type="ECO:0000313" key="2">
    <source>
        <dbReference type="EMBL" id="RVU33593.1"/>
    </source>
</evidence>
<feature type="transmembrane region" description="Helical" evidence="1">
    <location>
        <begin position="163"/>
        <end position="180"/>
    </location>
</feature>
<dbReference type="Pfam" id="PF06772">
    <property type="entry name" value="LtrA"/>
    <property type="match status" value="1"/>
</dbReference>
<sequence length="380" mass="41674">MPPRNTTEKHRASTPLELMFDLVAVIAIAAAAAELHHAVAHAHYAEGISKFVLAFFAIWWSWMNFSWFASAYDNDDVLFRLLTMLVMAGSLTMAAGIKPFFQGGQLMLIVIGFVIMRIGMVLFWLRAARHHPELKRTTLTYAGGIFLVQLYWVGLLLQQPLSATWLLTLFALGAVLELAVPALAERRGITPWHRHHMIERYGLLNIIVLGETLLASSIAISNLTTDQAPTLALLQIPLLAMVLLFCLWWLYFSREEHLKQQTLAMALTWGYGHLIIYAAGAAVGAGIAVNIDLVLGSASLTATAATCAVTLPISAYVLGLWLVRDRFIFSGRGKYLLVLFALLIPLAGFFSGLAAATALLVLCVMLRSSHACCSNGQPKL</sequence>
<dbReference type="Proteomes" id="UP000283077">
    <property type="component" value="Unassembled WGS sequence"/>
</dbReference>
<proteinExistence type="predicted"/>
<evidence type="ECO:0000313" key="3">
    <source>
        <dbReference type="Proteomes" id="UP000283077"/>
    </source>
</evidence>
<dbReference type="AlphaFoldDB" id="A0A437QGC4"/>
<feature type="transmembrane region" description="Helical" evidence="1">
    <location>
        <begin position="137"/>
        <end position="157"/>
    </location>
</feature>
<feature type="transmembrane region" description="Helical" evidence="1">
    <location>
        <begin position="335"/>
        <end position="362"/>
    </location>
</feature>
<keyword evidence="1" id="KW-0472">Membrane</keyword>
<evidence type="ECO:0000256" key="1">
    <source>
        <dbReference type="SAM" id="Phobius"/>
    </source>
</evidence>
<feature type="transmembrane region" description="Helical" evidence="1">
    <location>
        <begin position="300"/>
        <end position="323"/>
    </location>
</feature>
<comment type="caution">
    <text evidence="2">The sequence shown here is derived from an EMBL/GenBank/DDBJ whole genome shotgun (WGS) entry which is preliminary data.</text>
</comment>
<keyword evidence="3" id="KW-1185">Reference proteome</keyword>
<feature type="transmembrane region" description="Helical" evidence="1">
    <location>
        <begin position="232"/>
        <end position="251"/>
    </location>
</feature>
<organism evidence="2 3">
    <name type="scientific">Rheinheimera riviphila</name>
    <dbReference type="NCBI Taxonomy" id="1834037"/>
    <lineage>
        <taxon>Bacteria</taxon>
        <taxon>Pseudomonadati</taxon>
        <taxon>Pseudomonadota</taxon>
        <taxon>Gammaproteobacteria</taxon>
        <taxon>Chromatiales</taxon>
        <taxon>Chromatiaceae</taxon>
        <taxon>Rheinheimera</taxon>
    </lineage>
</organism>
<feature type="transmembrane region" description="Helical" evidence="1">
    <location>
        <begin position="20"/>
        <end position="39"/>
    </location>
</feature>
<dbReference type="PANTHER" id="PTHR36840:SF1">
    <property type="entry name" value="BLL5714 PROTEIN"/>
    <property type="match status" value="1"/>
</dbReference>
<dbReference type="InterPro" id="IPR010640">
    <property type="entry name" value="Low_temperature_requirement_A"/>
</dbReference>
<dbReference type="EMBL" id="SACS01000020">
    <property type="protein sequence ID" value="RVU33593.1"/>
    <property type="molecule type" value="Genomic_DNA"/>
</dbReference>
<reference evidence="2 3" key="1">
    <citation type="submission" date="2019-01" db="EMBL/GenBank/DDBJ databases">
        <authorList>
            <person name="Chen W.-M."/>
        </authorList>
    </citation>
    <scope>NUCLEOTIDE SEQUENCE [LARGE SCALE GENOMIC DNA]</scope>
    <source>
        <strain evidence="2 3">KYPC3</strain>
    </source>
</reference>
<feature type="transmembrane region" description="Helical" evidence="1">
    <location>
        <begin position="77"/>
        <end position="97"/>
    </location>
</feature>
<feature type="transmembrane region" description="Helical" evidence="1">
    <location>
        <begin position="51"/>
        <end position="70"/>
    </location>
</feature>
<dbReference type="OrthoDB" id="7698234at2"/>
<keyword evidence="1" id="KW-1133">Transmembrane helix</keyword>
<name>A0A437QGC4_9GAMM</name>
<feature type="transmembrane region" description="Helical" evidence="1">
    <location>
        <begin position="103"/>
        <end position="125"/>
    </location>
</feature>
<keyword evidence="1" id="KW-0812">Transmembrane</keyword>
<dbReference type="PANTHER" id="PTHR36840">
    <property type="entry name" value="BLL5714 PROTEIN"/>
    <property type="match status" value="1"/>
</dbReference>